<evidence type="ECO:0000256" key="5">
    <source>
        <dbReference type="ARBA" id="ARBA00022840"/>
    </source>
</evidence>
<feature type="binding site" evidence="10">
    <location>
        <begin position="272"/>
        <end position="273"/>
    </location>
    <ligand>
        <name>L-histidine</name>
        <dbReference type="ChEBI" id="CHEBI:57595"/>
    </ligand>
</feature>
<dbReference type="InterPro" id="IPR041715">
    <property type="entry name" value="HisRS-like_core"/>
</dbReference>
<evidence type="ECO:0000256" key="8">
    <source>
        <dbReference type="ARBA" id="ARBA00047639"/>
    </source>
</evidence>
<dbReference type="STRING" id="889378.Spiaf_2026"/>
<evidence type="ECO:0000256" key="2">
    <source>
        <dbReference type="ARBA" id="ARBA00011738"/>
    </source>
</evidence>
<dbReference type="SUPFAM" id="SSF52954">
    <property type="entry name" value="Class II aaRS ABD-related"/>
    <property type="match status" value="1"/>
</dbReference>
<keyword evidence="13" id="KW-1185">Reference proteome</keyword>
<dbReference type="GO" id="GO:0005737">
    <property type="term" value="C:cytoplasm"/>
    <property type="evidence" value="ECO:0007669"/>
    <property type="project" value="UniProtKB-SubCell"/>
</dbReference>
<dbReference type="RefSeq" id="WP_014456058.1">
    <property type="nucleotide sequence ID" value="NC_017098.1"/>
</dbReference>
<feature type="binding site" evidence="10">
    <location>
        <position position="268"/>
    </location>
    <ligand>
        <name>L-histidine</name>
        <dbReference type="ChEBI" id="CHEBI:57595"/>
    </ligand>
</feature>
<evidence type="ECO:0000313" key="12">
    <source>
        <dbReference type="EMBL" id="AFG38075.1"/>
    </source>
</evidence>
<comment type="subcellular location">
    <subcellularLocation>
        <location evidence="9">Cytoplasm</location>
    </subcellularLocation>
</comment>
<keyword evidence="7 9" id="KW-0030">Aminoacyl-tRNA synthetase</keyword>
<organism evidence="12 13">
    <name type="scientific">Spirochaeta africana (strain ATCC 700263 / DSM 8902 / Z-7692)</name>
    <dbReference type="NCBI Taxonomy" id="889378"/>
    <lineage>
        <taxon>Bacteria</taxon>
        <taxon>Pseudomonadati</taxon>
        <taxon>Spirochaetota</taxon>
        <taxon>Spirochaetia</taxon>
        <taxon>Spirochaetales</taxon>
        <taxon>Spirochaetaceae</taxon>
        <taxon>Spirochaeta</taxon>
    </lineage>
</organism>
<dbReference type="Gene3D" id="3.40.50.800">
    <property type="entry name" value="Anticodon-binding domain"/>
    <property type="match status" value="1"/>
</dbReference>
<keyword evidence="5 9" id="KW-0067">ATP-binding</keyword>
<dbReference type="InterPro" id="IPR045864">
    <property type="entry name" value="aa-tRNA-synth_II/BPL/LPL"/>
</dbReference>
<dbReference type="KEGG" id="sfc:Spiaf_2026"/>
<name>H9UKN2_SPIAZ</name>
<dbReference type="PANTHER" id="PTHR11476">
    <property type="entry name" value="HISTIDYL-TRNA SYNTHETASE"/>
    <property type="match status" value="1"/>
</dbReference>
<dbReference type="NCBIfam" id="TIGR00442">
    <property type="entry name" value="hisS"/>
    <property type="match status" value="1"/>
</dbReference>
<dbReference type="GO" id="GO:0004821">
    <property type="term" value="F:histidine-tRNA ligase activity"/>
    <property type="evidence" value="ECO:0007669"/>
    <property type="project" value="UniProtKB-UniRule"/>
</dbReference>
<dbReference type="PANTHER" id="PTHR11476:SF7">
    <property type="entry name" value="HISTIDINE--TRNA LIGASE"/>
    <property type="match status" value="1"/>
</dbReference>
<dbReference type="PIRSF" id="PIRSF001549">
    <property type="entry name" value="His-tRNA_synth"/>
    <property type="match status" value="1"/>
</dbReference>
<proteinExistence type="inferred from homology"/>
<feature type="binding site" evidence="10">
    <location>
        <position position="109"/>
    </location>
    <ligand>
        <name>L-histidine</name>
        <dbReference type="ChEBI" id="CHEBI:57595"/>
    </ligand>
</feature>
<comment type="catalytic activity">
    <reaction evidence="8 9">
        <text>tRNA(His) + L-histidine + ATP = L-histidyl-tRNA(His) + AMP + diphosphate + H(+)</text>
        <dbReference type="Rhea" id="RHEA:17313"/>
        <dbReference type="Rhea" id="RHEA-COMP:9665"/>
        <dbReference type="Rhea" id="RHEA-COMP:9689"/>
        <dbReference type="ChEBI" id="CHEBI:15378"/>
        <dbReference type="ChEBI" id="CHEBI:30616"/>
        <dbReference type="ChEBI" id="CHEBI:33019"/>
        <dbReference type="ChEBI" id="CHEBI:57595"/>
        <dbReference type="ChEBI" id="CHEBI:78442"/>
        <dbReference type="ChEBI" id="CHEBI:78527"/>
        <dbReference type="ChEBI" id="CHEBI:456215"/>
        <dbReference type="EC" id="6.1.1.21"/>
    </reaction>
</comment>
<dbReference type="Gene3D" id="3.30.930.10">
    <property type="entry name" value="Bira Bifunctional Protein, Domain 2"/>
    <property type="match status" value="1"/>
</dbReference>
<keyword evidence="9" id="KW-0963">Cytoplasm</keyword>
<dbReference type="InterPro" id="IPR006195">
    <property type="entry name" value="aa-tRNA-synth_II"/>
</dbReference>
<feature type="binding site" evidence="10">
    <location>
        <begin position="79"/>
        <end position="81"/>
    </location>
    <ligand>
        <name>L-histidine</name>
        <dbReference type="ChEBI" id="CHEBI:57595"/>
    </ligand>
</feature>
<evidence type="ECO:0000256" key="3">
    <source>
        <dbReference type="ARBA" id="ARBA00022598"/>
    </source>
</evidence>
<dbReference type="SUPFAM" id="SSF55681">
    <property type="entry name" value="Class II aaRS and biotin synthetases"/>
    <property type="match status" value="1"/>
</dbReference>
<evidence type="ECO:0000259" key="11">
    <source>
        <dbReference type="PROSITE" id="PS50862"/>
    </source>
</evidence>
<dbReference type="EC" id="6.1.1.21" evidence="9"/>
<dbReference type="AlphaFoldDB" id="H9UKN2"/>
<dbReference type="EMBL" id="CP003282">
    <property type="protein sequence ID" value="AFG38075.1"/>
    <property type="molecule type" value="Genomic_DNA"/>
</dbReference>
<comment type="similarity">
    <text evidence="1 9">Belongs to the class-II aminoacyl-tRNA synthetase family.</text>
</comment>
<gene>
    <name evidence="9" type="primary">hisS</name>
    <name evidence="12" type="ordered locus">Spiaf_2026</name>
</gene>
<evidence type="ECO:0000256" key="9">
    <source>
        <dbReference type="HAMAP-Rule" id="MF_00127"/>
    </source>
</evidence>
<keyword evidence="6 9" id="KW-0648">Protein biosynthesis</keyword>
<dbReference type="OrthoDB" id="9800814at2"/>
<evidence type="ECO:0000256" key="4">
    <source>
        <dbReference type="ARBA" id="ARBA00022741"/>
    </source>
</evidence>
<dbReference type="Proteomes" id="UP000007383">
    <property type="component" value="Chromosome"/>
</dbReference>
<dbReference type="HOGENOM" id="CLU_025113_3_0_12"/>
<feature type="binding site" evidence="10">
    <location>
        <position position="123"/>
    </location>
    <ligand>
        <name>L-histidine</name>
        <dbReference type="ChEBI" id="CHEBI:57595"/>
    </ligand>
</feature>
<sequence length="446" mass="49270">MIEPRILKGFRDMLPQDERIRLRLQDILQRVFRSYGFVPIDTPLLEYTEILLGKGGGETDKQIYRFEDHGGRDVALRFDLTVPFARFMAAHYSELPLPFKRFHMAKVFRGENTQRGRYREFTQCDFDIVGVDSVSADFEILNLMADSFAALGTTGISLRVSHRGLFNQLLDRLGIAGETTEVLRLVDKLRKIGADKVREGLIALADDQAAEDILAFIQPLDNNQATLENMIRLAGGESAAAARLRGVLELATESSMAADVVLDPSITRGLDYYTGIVFETFLSDLPQIGSVCSGGRYNDLAGLYTKQLLPGVGASIGLDRLLAGLDELSRLPQLGPETQVLVFCLQEDCLSACHRVAGLLRADGWRVEVYPEAKKLPKQFAFAEKRGIPLGIIIGPEEQEAGTANLKDLRTRETIDGIPVAHISHQLRELAPEFSVSARHGGDSGL</sequence>
<accession>H9UKN2</accession>
<dbReference type="InterPro" id="IPR015807">
    <property type="entry name" value="His-tRNA-ligase"/>
</dbReference>
<evidence type="ECO:0000313" key="13">
    <source>
        <dbReference type="Proteomes" id="UP000007383"/>
    </source>
</evidence>
<feature type="domain" description="Aminoacyl-transfer RNA synthetases class-II family profile" evidence="11">
    <location>
        <begin position="1"/>
        <end position="336"/>
    </location>
</feature>
<dbReference type="Pfam" id="PF13393">
    <property type="entry name" value="tRNA-synt_His"/>
    <property type="match status" value="1"/>
</dbReference>
<dbReference type="InterPro" id="IPR004516">
    <property type="entry name" value="HisRS/HisZ"/>
</dbReference>
<keyword evidence="4 9" id="KW-0547">Nucleotide-binding</keyword>
<evidence type="ECO:0000256" key="10">
    <source>
        <dbReference type="PIRSR" id="PIRSR001549-1"/>
    </source>
</evidence>
<feature type="binding site" evidence="10">
    <location>
        <position position="127"/>
    </location>
    <ligand>
        <name>L-histidine</name>
        <dbReference type="ChEBI" id="CHEBI:57595"/>
    </ligand>
</feature>
<dbReference type="eggNOG" id="COG0124">
    <property type="taxonomic scope" value="Bacteria"/>
</dbReference>
<dbReference type="InterPro" id="IPR036621">
    <property type="entry name" value="Anticodon-bd_dom_sf"/>
</dbReference>
<dbReference type="PROSITE" id="PS50862">
    <property type="entry name" value="AA_TRNA_LIGASE_II"/>
    <property type="match status" value="1"/>
</dbReference>
<reference evidence="13" key="1">
    <citation type="journal article" date="2013" name="Stand. Genomic Sci.">
        <title>Complete genome sequence of the halophilic bacterium Spirochaeta africana type strain (Z-7692(T)) from the alkaline Lake Magadi in the East African Rift.</title>
        <authorList>
            <person name="Liolos K."/>
            <person name="Abt B."/>
            <person name="Scheuner C."/>
            <person name="Teshima H."/>
            <person name="Held B."/>
            <person name="Lapidus A."/>
            <person name="Nolan M."/>
            <person name="Lucas S."/>
            <person name="Deshpande S."/>
            <person name="Cheng J.F."/>
            <person name="Tapia R."/>
            <person name="Goodwin L.A."/>
            <person name="Pitluck S."/>
            <person name="Pagani I."/>
            <person name="Ivanova N."/>
            <person name="Mavromatis K."/>
            <person name="Mikhailova N."/>
            <person name="Huntemann M."/>
            <person name="Pati A."/>
            <person name="Chen A."/>
            <person name="Palaniappan K."/>
            <person name="Land M."/>
            <person name="Rohde M."/>
            <person name="Tindall B.J."/>
            <person name="Detter J.C."/>
            <person name="Goker M."/>
            <person name="Bristow J."/>
            <person name="Eisen J.A."/>
            <person name="Markowitz V."/>
            <person name="Hugenholtz P."/>
            <person name="Woyke T."/>
            <person name="Klenk H.P."/>
            <person name="Kyrpides N.C."/>
        </authorList>
    </citation>
    <scope>NUCLEOTIDE SEQUENCE</scope>
    <source>
        <strain evidence="13">ATCC 700263 / DSM 8902 / Z-7692</strain>
    </source>
</reference>
<dbReference type="GO" id="GO:0006427">
    <property type="term" value="P:histidyl-tRNA aminoacylation"/>
    <property type="evidence" value="ECO:0007669"/>
    <property type="project" value="UniProtKB-UniRule"/>
</dbReference>
<comment type="subunit">
    <text evidence="2 9">Homodimer.</text>
</comment>
<dbReference type="CDD" id="cd00773">
    <property type="entry name" value="HisRS-like_core"/>
    <property type="match status" value="1"/>
</dbReference>
<dbReference type="InterPro" id="IPR004154">
    <property type="entry name" value="Anticodon-bd"/>
</dbReference>
<protein>
    <recommendedName>
        <fullName evidence="9">Histidine--tRNA ligase</fullName>
        <ecNumber evidence="9">6.1.1.21</ecNumber>
    </recommendedName>
    <alternativeName>
        <fullName evidence="9">Histidyl-tRNA synthetase</fullName>
        <shortName evidence="9">HisRS</shortName>
    </alternativeName>
</protein>
<dbReference type="PATRIC" id="fig|889378.3.peg.2012"/>
<evidence type="ECO:0000256" key="6">
    <source>
        <dbReference type="ARBA" id="ARBA00022917"/>
    </source>
</evidence>
<dbReference type="HAMAP" id="MF_00127">
    <property type="entry name" value="His_tRNA_synth"/>
    <property type="match status" value="1"/>
</dbReference>
<dbReference type="Pfam" id="PF03129">
    <property type="entry name" value="HGTP_anticodon"/>
    <property type="match status" value="1"/>
</dbReference>
<dbReference type="GO" id="GO:0005524">
    <property type="term" value="F:ATP binding"/>
    <property type="evidence" value="ECO:0007669"/>
    <property type="project" value="UniProtKB-UniRule"/>
</dbReference>
<evidence type="ECO:0000256" key="1">
    <source>
        <dbReference type="ARBA" id="ARBA00008226"/>
    </source>
</evidence>
<evidence type="ECO:0000256" key="7">
    <source>
        <dbReference type="ARBA" id="ARBA00023146"/>
    </source>
</evidence>
<keyword evidence="3 9" id="KW-0436">Ligase</keyword>